<organism evidence="1 2">
    <name type="scientific">Dethiosulfatibacter aminovorans DSM 17477</name>
    <dbReference type="NCBI Taxonomy" id="1121476"/>
    <lineage>
        <taxon>Bacteria</taxon>
        <taxon>Bacillati</taxon>
        <taxon>Bacillota</taxon>
        <taxon>Tissierellia</taxon>
        <taxon>Dethiosulfatibacter</taxon>
    </lineage>
</organism>
<dbReference type="RefSeq" id="WP_175548581.1">
    <property type="nucleotide sequence ID" value="NZ_FQZL01000032.1"/>
</dbReference>
<reference evidence="1 2" key="1">
    <citation type="submission" date="2016-11" db="EMBL/GenBank/DDBJ databases">
        <authorList>
            <person name="Jaros S."/>
            <person name="Januszkiewicz K."/>
            <person name="Wedrychowicz H."/>
        </authorList>
    </citation>
    <scope>NUCLEOTIDE SEQUENCE [LARGE SCALE GENOMIC DNA]</scope>
    <source>
        <strain evidence="1 2">DSM 17477</strain>
    </source>
</reference>
<sequence length="56" mass="6534">MRGVEVTLDRKTLKVKKIGEVELQSEPDKRIDKVLVEMTIQRLKSLDAEQLKKLKK</sequence>
<dbReference type="Proteomes" id="UP000184052">
    <property type="component" value="Unassembled WGS sequence"/>
</dbReference>
<evidence type="ECO:0000313" key="1">
    <source>
        <dbReference type="EMBL" id="SHJ70682.1"/>
    </source>
</evidence>
<accession>A0A1M6LHJ5</accession>
<name>A0A1M6LHJ5_9FIRM</name>
<gene>
    <name evidence="1" type="ORF">SAMN02745751_03178</name>
</gene>
<evidence type="ECO:0000313" key="2">
    <source>
        <dbReference type="Proteomes" id="UP000184052"/>
    </source>
</evidence>
<keyword evidence="2" id="KW-1185">Reference proteome</keyword>
<protein>
    <submittedName>
        <fullName evidence="1">Uncharacterized protein</fullName>
    </submittedName>
</protein>
<dbReference type="EMBL" id="FQZL01000032">
    <property type="protein sequence ID" value="SHJ70682.1"/>
    <property type="molecule type" value="Genomic_DNA"/>
</dbReference>
<dbReference type="AlphaFoldDB" id="A0A1M6LHJ5"/>
<proteinExistence type="predicted"/>